<feature type="transmembrane region" description="Helical" evidence="1">
    <location>
        <begin position="12"/>
        <end position="32"/>
    </location>
</feature>
<reference evidence="3 4" key="1">
    <citation type="submission" date="2024-02" db="EMBL/GenBank/DDBJ databases">
        <title>Rhodopirellula caenicola NBRC 110016.</title>
        <authorList>
            <person name="Ichikawa N."/>
            <person name="Katano-Makiyama Y."/>
            <person name="Hidaka K."/>
        </authorList>
    </citation>
    <scope>NUCLEOTIDE SEQUENCE [LARGE SCALE GENOMIC DNA]</scope>
    <source>
        <strain evidence="3 4">NBRC 110016</strain>
    </source>
</reference>
<dbReference type="RefSeq" id="WP_345684007.1">
    <property type="nucleotide sequence ID" value="NZ_BAABRO010000004.1"/>
</dbReference>
<evidence type="ECO:0000259" key="2">
    <source>
        <dbReference type="Pfam" id="PF07596"/>
    </source>
</evidence>
<accession>A0ABP9VR28</accession>
<dbReference type="NCBIfam" id="TIGR04294">
    <property type="entry name" value="pre_pil_HX9DG"/>
    <property type="match status" value="1"/>
</dbReference>
<dbReference type="EMBL" id="BAABRO010000004">
    <property type="protein sequence ID" value="GAA5507126.1"/>
    <property type="molecule type" value="Genomic_DNA"/>
</dbReference>
<comment type="caution">
    <text evidence="3">The sequence shown here is derived from an EMBL/GenBank/DDBJ whole genome shotgun (WGS) entry which is preliminary data.</text>
</comment>
<dbReference type="InterPro" id="IPR011453">
    <property type="entry name" value="DUF1559"/>
</dbReference>
<organism evidence="3 4">
    <name type="scientific">Novipirellula caenicola</name>
    <dbReference type="NCBI Taxonomy" id="1536901"/>
    <lineage>
        <taxon>Bacteria</taxon>
        <taxon>Pseudomonadati</taxon>
        <taxon>Planctomycetota</taxon>
        <taxon>Planctomycetia</taxon>
        <taxon>Pirellulales</taxon>
        <taxon>Pirellulaceae</taxon>
        <taxon>Novipirellula</taxon>
    </lineage>
</organism>
<dbReference type="PANTHER" id="PTHR30093">
    <property type="entry name" value="GENERAL SECRETION PATHWAY PROTEIN G"/>
    <property type="match status" value="1"/>
</dbReference>
<dbReference type="InterPro" id="IPR012902">
    <property type="entry name" value="N_methyl_site"/>
</dbReference>
<dbReference type="Pfam" id="PF07596">
    <property type="entry name" value="SBP_bac_10"/>
    <property type="match status" value="1"/>
</dbReference>
<dbReference type="PANTHER" id="PTHR30093:SF2">
    <property type="entry name" value="TYPE II SECRETION SYSTEM PROTEIN H"/>
    <property type="match status" value="1"/>
</dbReference>
<keyword evidence="1" id="KW-0812">Transmembrane</keyword>
<dbReference type="SUPFAM" id="SSF54523">
    <property type="entry name" value="Pili subunits"/>
    <property type="match status" value="1"/>
</dbReference>
<name>A0ABP9VR28_9BACT</name>
<keyword evidence="1" id="KW-0472">Membrane</keyword>
<evidence type="ECO:0000313" key="4">
    <source>
        <dbReference type="Proteomes" id="UP001416858"/>
    </source>
</evidence>
<dbReference type="Proteomes" id="UP001416858">
    <property type="component" value="Unassembled WGS sequence"/>
</dbReference>
<dbReference type="InterPro" id="IPR045584">
    <property type="entry name" value="Pilin-like"/>
</dbReference>
<proteinExistence type="predicted"/>
<feature type="domain" description="DUF1559" evidence="2">
    <location>
        <begin position="33"/>
        <end position="301"/>
    </location>
</feature>
<dbReference type="InterPro" id="IPR027558">
    <property type="entry name" value="Pre_pil_HX9DG_C"/>
</dbReference>
<protein>
    <recommendedName>
        <fullName evidence="2">DUF1559 domain-containing protein</fullName>
    </recommendedName>
</protein>
<dbReference type="Pfam" id="PF07963">
    <property type="entry name" value="N_methyl"/>
    <property type="match status" value="1"/>
</dbReference>
<dbReference type="NCBIfam" id="TIGR02532">
    <property type="entry name" value="IV_pilin_GFxxxE"/>
    <property type="match status" value="1"/>
</dbReference>
<keyword evidence="1" id="KW-1133">Transmembrane helix</keyword>
<keyword evidence="4" id="KW-1185">Reference proteome</keyword>
<dbReference type="Gene3D" id="3.30.700.10">
    <property type="entry name" value="Glycoprotein, Type 4 Pilin"/>
    <property type="match status" value="1"/>
</dbReference>
<gene>
    <name evidence="3" type="ORF">Rcae01_02581</name>
</gene>
<evidence type="ECO:0000313" key="3">
    <source>
        <dbReference type="EMBL" id="GAA5507126.1"/>
    </source>
</evidence>
<sequence length="318" mass="35039">MRQTNHRAFTLVELLVVIAIIGILVGLLLPAVQSVREAARVIQCQNHLKQIGLSFHNYSTGFRQFPGYAGEAKPQLVYFPDRNQPKLAMAGANWIAQTLAYSEQNELAAKLSRIAETPNATLTSERIETIQSSVAMLHCPSRRDAHPYPLMSRYQSHYGSEAARTDYAISAGSGSELDPSEALSDRMIRVEKSGVWQLGRSTRARDVLDGLSATYAVGEKAMDPNHYTTGICQGDQMPICGDPRDDDTPSTYARYAVRPPMLDRMNDCLVCHDFGSAHPAGWNVLMLDGSVKMATFSIDLEIHKANASIQGHEVPESF</sequence>
<evidence type="ECO:0000256" key="1">
    <source>
        <dbReference type="SAM" id="Phobius"/>
    </source>
</evidence>